<feature type="transmembrane region" description="Helical" evidence="2">
    <location>
        <begin position="72"/>
        <end position="89"/>
    </location>
</feature>
<gene>
    <name evidence="3" type="ORF">IAC73_01990</name>
</gene>
<proteinExistence type="predicted"/>
<evidence type="ECO:0000256" key="1">
    <source>
        <dbReference type="SAM" id="MobiDB-lite"/>
    </source>
</evidence>
<feature type="transmembrane region" description="Helical" evidence="2">
    <location>
        <begin position="40"/>
        <end position="66"/>
    </location>
</feature>
<dbReference type="PANTHER" id="PTHR40044:SF1">
    <property type="entry name" value="INTEGRAL MEMBRANE PROTEIN"/>
    <property type="match status" value="1"/>
</dbReference>
<sequence>MKRSIFFVTRAALVAAAYFALATLLQPVSFGPVQFRLSEALVLLPLFMPEAVVGVTVGCFLTNFIYSTPYDVLFGTVATALAALLTCLLRRHRILAALPPVILNAFLVPLIWVVDGSDPGYLLNVGLILASECIVVLAIGLPLTSALETALRRAGLVTVYGVRNIPYVRLPRTGGDEDDAETQKTRSDAGGGSSHAEDGGAHAL</sequence>
<feature type="transmembrane region" description="Helical" evidence="2">
    <location>
        <begin position="94"/>
        <end position="114"/>
    </location>
</feature>
<name>A0A9D1SVG6_9FIRM</name>
<organism evidence="3 4">
    <name type="scientific">Candidatus Limadaptatus stercoripullorum</name>
    <dbReference type="NCBI Taxonomy" id="2840846"/>
    <lineage>
        <taxon>Bacteria</taxon>
        <taxon>Bacillati</taxon>
        <taxon>Bacillota</taxon>
        <taxon>Clostridia</taxon>
        <taxon>Eubacteriales</taxon>
        <taxon>Candidatus Limadaptatus</taxon>
    </lineage>
</organism>
<dbReference type="Proteomes" id="UP000886857">
    <property type="component" value="Unassembled WGS sequence"/>
</dbReference>
<comment type="caution">
    <text evidence="3">The sequence shown here is derived from an EMBL/GenBank/DDBJ whole genome shotgun (WGS) entry which is preliminary data.</text>
</comment>
<reference evidence="3" key="2">
    <citation type="journal article" date="2021" name="PeerJ">
        <title>Extensive microbial diversity within the chicken gut microbiome revealed by metagenomics and culture.</title>
        <authorList>
            <person name="Gilroy R."/>
            <person name="Ravi A."/>
            <person name="Getino M."/>
            <person name="Pursley I."/>
            <person name="Horton D.L."/>
            <person name="Alikhan N.F."/>
            <person name="Baker D."/>
            <person name="Gharbi K."/>
            <person name="Hall N."/>
            <person name="Watson M."/>
            <person name="Adriaenssens E.M."/>
            <person name="Foster-Nyarko E."/>
            <person name="Jarju S."/>
            <person name="Secka A."/>
            <person name="Antonio M."/>
            <person name="Oren A."/>
            <person name="Chaudhuri R.R."/>
            <person name="La Ragione R."/>
            <person name="Hildebrand F."/>
            <person name="Pallen M.J."/>
        </authorList>
    </citation>
    <scope>NUCLEOTIDE SEQUENCE</scope>
    <source>
        <strain evidence="3">10406</strain>
    </source>
</reference>
<feature type="compositionally biased region" description="Basic and acidic residues" evidence="1">
    <location>
        <begin position="195"/>
        <end position="204"/>
    </location>
</feature>
<evidence type="ECO:0000313" key="4">
    <source>
        <dbReference type="Proteomes" id="UP000886857"/>
    </source>
</evidence>
<accession>A0A9D1SVG6</accession>
<dbReference type="EMBL" id="DVOE01000027">
    <property type="protein sequence ID" value="HIU98597.1"/>
    <property type="molecule type" value="Genomic_DNA"/>
</dbReference>
<dbReference type="Pfam" id="PF06177">
    <property type="entry name" value="QueT"/>
    <property type="match status" value="1"/>
</dbReference>
<reference evidence="3" key="1">
    <citation type="submission" date="2020-10" db="EMBL/GenBank/DDBJ databases">
        <authorList>
            <person name="Gilroy R."/>
        </authorList>
    </citation>
    <scope>NUCLEOTIDE SEQUENCE</scope>
    <source>
        <strain evidence="3">10406</strain>
    </source>
</reference>
<keyword evidence="2" id="KW-0812">Transmembrane</keyword>
<feature type="region of interest" description="Disordered" evidence="1">
    <location>
        <begin position="172"/>
        <end position="204"/>
    </location>
</feature>
<dbReference type="AlphaFoldDB" id="A0A9D1SVG6"/>
<keyword evidence="2" id="KW-0472">Membrane</keyword>
<evidence type="ECO:0000256" key="2">
    <source>
        <dbReference type="SAM" id="Phobius"/>
    </source>
</evidence>
<evidence type="ECO:0000313" key="3">
    <source>
        <dbReference type="EMBL" id="HIU98597.1"/>
    </source>
</evidence>
<feature type="transmembrane region" description="Helical" evidence="2">
    <location>
        <begin position="120"/>
        <end position="143"/>
    </location>
</feature>
<feature type="transmembrane region" description="Helical" evidence="2">
    <location>
        <begin position="6"/>
        <end position="28"/>
    </location>
</feature>
<dbReference type="PANTHER" id="PTHR40044">
    <property type="entry name" value="INTEGRAL MEMBRANE PROTEIN-RELATED"/>
    <property type="match status" value="1"/>
</dbReference>
<dbReference type="InterPro" id="IPR010387">
    <property type="entry name" value="QueT"/>
</dbReference>
<keyword evidence="2" id="KW-1133">Transmembrane helix</keyword>
<protein>
    <submittedName>
        <fullName evidence="3">QueT transporter family protein</fullName>
    </submittedName>
</protein>